<evidence type="ECO:0000256" key="8">
    <source>
        <dbReference type="ARBA" id="ARBA00030128"/>
    </source>
</evidence>
<dbReference type="Gene3D" id="3.30.63.10">
    <property type="entry name" value="Guanylate Kinase phosphate binding domain"/>
    <property type="match status" value="1"/>
</dbReference>
<dbReference type="CDD" id="cd00071">
    <property type="entry name" value="GMPK"/>
    <property type="match status" value="1"/>
</dbReference>
<dbReference type="EC" id="2.7.4.8" evidence="2"/>
<dbReference type="PATRIC" id="fig|167964.4.peg.61"/>
<dbReference type="PANTHER" id="PTHR23117:SF13">
    <property type="entry name" value="GUANYLATE KINASE"/>
    <property type="match status" value="1"/>
</dbReference>
<comment type="similarity">
    <text evidence="1">Belongs to the guanylate kinase family.</text>
</comment>
<dbReference type="GO" id="GO:0005524">
    <property type="term" value="F:ATP binding"/>
    <property type="evidence" value="ECO:0007669"/>
    <property type="project" value="UniProtKB-KW"/>
</dbReference>
<gene>
    <name evidence="10" type="ORF">XD73_1423</name>
</gene>
<sequence>MNNIKIDFELKQPKHSPLLIVISGPSGVGKDTVVQGMKDRNLPFHFVITATSRPPRDYEDDGVDYFFYSKETFEKMIEEGEFLEHAWVYSAYKGVPKSQVRQAMACGEDVVMRLDVQGAETVHNLAPDAILIFLTANSKTEWLQRLRDRRSETDEELELRIETAKKEYETLDIFDYIVLNEEGKLGETLDVIESIITAEHHRVHTRQVKL</sequence>
<dbReference type="InterPro" id="IPR027417">
    <property type="entry name" value="P-loop_NTPase"/>
</dbReference>
<dbReference type="InterPro" id="IPR008144">
    <property type="entry name" value="Guanylate_kin-like_dom"/>
</dbReference>
<evidence type="ECO:0000256" key="6">
    <source>
        <dbReference type="ARBA" id="ARBA00022777"/>
    </source>
</evidence>
<evidence type="ECO:0000313" key="11">
    <source>
        <dbReference type="Proteomes" id="UP000064249"/>
    </source>
</evidence>
<dbReference type="NCBIfam" id="TIGR03263">
    <property type="entry name" value="guanyl_kin"/>
    <property type="match status" value="1"/>
</dbReference>
<proteinExistence type="inferred from homology"/>
<keyword evidence="7" id="KW-0067">ATP-binding</keyword>
<evidence type="ECO:0000256" key="5">
    <source>
        <dbReference type="ARBA" id="ARBA00022741"/>
    </source>
</evidence>
<organism evidence="10 11">
    <name type="scientific">Anaerolinea thermophila</name>
    <dbReference type="NCBI Taxonomy" id="167964"/>
    <lineage>
        <taxon>Bacteria</taxon>
        <taxon>Bacillati</taxon>
        <taxon>Chloroflexota</taxon>
        <taxon>Anaerolineae</taxon>
        <taxon>Anaerolineales</taxon>
        <taxon>Anaerolineaceae</taxon>
        <taxon>Anaerolinea</taxon>
    </lineage>
</organism>
<name>A0A101FWP2_9CHLR</name>
<accession>A0A101FWP2</accession>
<evidence type="ECO:0000256" key="4">
    <source>
        <dbReference type="ARBA" id="ARBA00022679"/>
    </source>
</evidence>
<evidence type="ECO:0000259" key="9">
    <source>
        <dbReference type="PROSITE" id="PS50052"/>
    </source>
</evidence>
<evidence type="ECO:0000256" key="1">
    <source>
        <dbReference type="ARBA" id="ARBA00005790"/>
    </source>
</evidence>
<dbReference type="Pfam" id="PF00625">
    <property type="entry name" value="Guanylate_kin"/>
    <property type="match status" value="1"/>
</dbReference>
<dbReference type="EMBL" id="LGFU01000183">
    <property type="protein sequence ID" value="KUK45704.1"/>
    <property type="molecule type" value="Genomic_DNA"/>
</dbReference>
<evidence type="ECO:0000256" key="7">
    <source>
        <dbReference type="ARBA" id="ARBA00022840"/>
    </source>
</evidence>
<dbReference type="PROSITE" id="PS50052">
    <property type="entry name" value="GUANYLATE_KINASE_2"/>
    <property type="match status" value="1"/>
</dbReference>
<comment type="caution">
    <text evidence="10">The sequence shown here is derived from an EMBL/GenBank/DDBJ whole genome shotgun (WGS) entry which is preliminary data.</text>
</comment>
<dbReference type="NCBIfam" id="NF011325">
    <property type="entry name" value="PRK14738.1"/>
    <property type="match status" value="1"/>
</dbReference>
<dbReference type="AlphaFoldDB" id="A0A101FWP2"/>
<evidence type="ECO:0000313" key="10">
    <source>
        <dbReference type="EMBL" id="KUK45704.1"/>
    </source>
</evidence>
<dbReference type="GO" id="GO:0005829">
    <property type="term" value="C:cytosol"/>
    <property type="evidence" value="ECO:0007669"/>
    <property type="project" value="TreeGrafter"/>
</dbReference>
<keyword evidence="5" id="KW-0547">Nucleotide-binding</keyword>
<dbReference type="InterPro" id="IPR008145">
    <property type="entry name" value="GK/Ca_channel_bsu"/>
</dbReference>
<dbReference type="FunFam" id="3.30.63.10:FF:000002">
    <property type="entry name" value="Guanylate kinase 1"/>
    <property type="match status" value="1"/>
</dbReference>
<dbReference type="GO" id="GO:0004385">
    <property type="term" value="F:GMP kinase activity"/>
    <property type="evidence" value="ECO:0007669"/>
    <property type="project" value="UniProtKB-EC"/>
</dbReference>
<protein>
    <recommendedName>
        <fullName evidence="3">Guanylate kinase</fullName>
        <ecNumber evidence="2">2.7.4.8</ecNumber>
    </recommendedName>
    <alternativeName>
        <fullName evidence="8">GMP kinase</fullName>
    </alternativeName>
</protein>
<dbReference type="Gene3D" id="3.40.50.300">
    <property type="entry name" value="P-loop containing nucleotide triphosphate hydrolases"/>
    <property type="match status" value="1"/>
</dbReference>
<dbReference type="SMART" id="SM00072">
    <property type="entry name" value="GuKc"/>
    <property type="match status" value="1"/>
</dbReference>
<keyword evidence="6 10" id="KW-0418">Kinase</keyword>
<evidence type="ECO:0000256" key="2">
    <source>
        <dbReference type="ARBA" id="ARBA00012961"/>
    </source>
</evidence>
<reference evidence="10 11" key="1">
    <citation type="journal article" date="2015" name="MBio">
        <title>Genome-Resolved Metagenomic Analysis Reveals Roles for Candidate Phyla and Other Microbial Community Members in Biogeochemical Transformations in Oil Reservoirs.</title>
        <authorList>
            <person name="Hu P."/>
            <person name="Tom L."/>
            <person name="Singh A."/>
            <person name="Thomas B.C."/>
            <person name="Baker B.J."/>
            <person name="Piceno Y.M."/>
            <person name="Andersen G.L."/>
            <person name="Banfield J.F."/>
        </authorList>
    </citation>
    <scope>NUCLEOTIDE SEQUENCE [LARGE SCALE GENOMIC DNA]</scope>
    <source>
        <strain evidence="10">46_16</strain>
    </source>
</reference>
<dbReference type="InterPro" id="IPR017665">
    <property type="entry name" value="Guanylate_kinase"/>
</dbReference>
<dbReference type="Proteomes" id="UP000064249">
    <property type="component" value="Unassembled WGS sequence"/>
</dbReference>
<keyword evidence="4" id="KW-0808">Transferase</keyword>
<dbReference type="PANTHER" id="PTHR23117">
    <property type="entry name" value="GUANYLATE KINASE-RELATED"/>
    <property type="match status" value="1"/>
</dbReference>
<evidence type="ECO:0000256" key="3">
    <source>
        <dbReference type="ARBA" id="ARBA00016296"/>
    </source>
</evidence>
<dbReference type="SUPFAM" id="SSF52540">
    <property type="entry name" value="P-loop containing nucleoside triphosphate hydrolases"/>
    <property type="match status" value="1"/>
</dbReference>
<feature type="domain" description="Guanylate kinase-like" evidence="9">
    <location>
        <begin position="17"/>
        <end position="197"/>
    </location>
</feature>